<dbReference type="Pfam" id="PF05990">
    <property type="entry name" value="DUF900"/>
    <property type="match status" value="1"/>
</dbReference>
<dbReference type="SUPFAM" id="SSF53474">
    <property type="entry name" value="alpha/beta-Hydrolases"/>
    <property type="match status" value="1"/>
</dbReference>
<dbReference type="EMBL" id="QGGW01000002">
    <property type="protein sequence ID" value="PWK61577.1"/>
    <property type="molecule type" value="Genomic_DNA"/>
</dbReference>
<dbReference type="Proteomes" id="UP000245708">
    <property type="component" value="Unassembled WGS sequence"/>
</dbReference>
<reference evidence="1 2" key="1">
    <citation type="submission" date="2018-05" db="EMBL/GenBank/DDBJ databases">
        <title>Genomic Encyclopedia of Type Strains, Phase IV (KMG-IV): sequencing the most valuable type-strain genomes for metagenomic binning, comparative biology and taxonomic classification.</title>
        <authorList>
            <person name="Goeker M."/>
        </authorList>
    </citation>
    <scope>NUCLEOTIDE SEQUENCE [LARGE SCALE GENOMIC DNA]</scope>
    <source>
        <strain evidence="1 2">DSM 16097</strain>
    </source>
</reference>
<sequence>MMRSAAFRPIALAIFCLVLAGCAGRAMIALVPGAAGVGTSEPVLVASTRVFENGDWGNDRLEGLSFVSFDVSIPPERELGAVEPVRARSRATPDPMTEFMVTRAEALAGPSDFGAELRRELAQRPADQREVMVFVHGFNNTFADGLYRTAQIRHDFNIPGVAVHFAWPSAGNALGYAFDRDSALFARDGLETLLREIVAAGSNRIVLVAHSLGSSVTMEALRQLRIGGHTDVLNRISGVILMSPDIDIDLFRSQAMRIDPLPQPFVIFTSQRDRALRISAAITGQRSRLGNLGTVEDVADLAVTLIDISEFRGGARDGLNHFAAATSPAMIQLLQQVAAVDLSLQGEAARNLGLLPGTVLTVRNATQVILQPLSLAP</sequence>
<dbReference type="AlphaFoldDB" id="A0A316GLJ5"/>
<dbReference type="PROSITE" id="PS51257">
    <property type="entry name" value="PROKAR_LIPOPROTEIN"/>
    <property type="match status" value="1"/>
</dbReference>
<dbReference type="InterPro" id="IPR010297">
    <property type="entry name" value="DUF900_hydrolase"/>
</dbReference>
<dbReference type="PANTHER" id="PTHR36513:SF1">
    <property type="entry name" value="TRANSMEMBRANE PROTEIN"/>
    <property type="match status" value="1"/>
</dbReference>
<dbReference type="RefSeq" id="WP_109666591.1">
    <property type="nucleotide sequence ID" value="NZ_QGGW01000002.1"/>
</dbReference>
<dbReference type="PIRSF" id="PIRSF033909">
    <property type="entry name" value="UCP033909"/>
    <property type="match status" value="1"/>
</dbReference>
<name>A0A316GLJ5_9RHOB</name>
<organism evidence="1 2">
    <name type="scientific">Roseicyclus mahoneyensis</name>
    <dbReference type="NCBI Taxonomy" id="164332"/>
    <lineage>
        <taxon>Bacteria</taxon>
        <taxon>Pseudomonadati</taxon>
        <taxon>Pseudomonadota</taxon>
        <taxon>Alphaproteobacteria</taxon>
        <taxon>Rhodobacterales</taxon>
        <taxon>Roseobacteraceae</taxon>
        <taxon>Roseicyclus</taxon>
    </lineage>
</organism>
<evidence type="ECO:0000313" key="1">
    <source>
        <dbReference type="EMBL" id="PWK61577.1"/>
    </source>
</evidence>
<dbReference type="Gene3D" id="3.40.50.1820">
    <property type="entry name" value="alpha/beta hydrolase"/>
    <property type="match status" value="1"/>
</dbReference>
<dbReference type="OrthoDB" id="9797755at2"/>
<accession>A0A316GLJ5</accession>
<evidence type="ECO:0000313" key="2">
    <source>
        <dbReference type="Proteomes" id="UP000245708"/>
    </source>
</evidence>
<gene>
    <name evidence="1" type="ORF">C7455_102266</name>
</gene>
<dbReference type="PANTHER" id="PTHR36513">
    <property type="entry name" value="ABC TRANSMEMBRANE TYPE-1 DOMAIN-CONTAINING PROTEIN"/>
    <property type="match status" value="1"/>
</dbReference>
<dbReference type="InterPro" id="IPR029058">
    <property type="entry name" value="AB_hydrolase_fold"/>
</dbReference>
<dbReference type="InterPro" id="IPR014586">
    <property type="entry name" value="UCP033909"/>
</dbReference>
<keyword evidence="2" id="KW-1185">Reference proteome</keyword>
<proteinExistence type="predicted"/>
<protein>
    <submittedName>
        <fullName evidence="1">Esterase/lipase superfamily enzyme</fullName>
    </submittedName>
</protein>
<comment type="caution">
    <text evidence="1">The sequence shown here is derived from an EMBL/GenBank/DDBJ whole genome shotgun (WGS) entry which is preliminary data.</text>
</comment>